<evidence type="ECO:0000256" key="7">
    <source>
        <dbReference type="ARBA" id="ARBA00023065"/>
    </source>
</evidence>
<feature type="transmembrane region" description="Helical" evidence="10">
    <location>
        <begin position="34"/>
        <end position="52"/>
    </location>
</feature>
<dbReference type="Gene3D" id="1.20.1510.10">
    <property type="entry name" value="Cation efflux protein transmembrane domain"/>
    <property type="match status" value="1"/>
</dbReference>
<dbReference type="Pfam" id="PF01545">
    <property type="entry name" value="Cation_efflux"/>
    <property type="match status" value="1"/>
</dbReference>
<gene>
    <name evidence="13" type="ORF">EGW08_021977</name>
</gene>
<comment type="caution">
    <text evidence="13">The sequence shown here is derived from an EMBL/GenBank/DDBJ whole genome shotgun (WGS) entry which is preliminary data.</text>
</comment>
<evidence type="ECO:0000256" key="2">
    <source>
        <dbReference type="ARBA" id="ARBA00008873"/>
    </source>
</evidence>
<evidence type="ECO:0000256" key="9">
    <source>
        <dbReference type="SAM" id="MobiDB-lite"/>
    </source>
</evidence>
<dbReference type="InterPro" id="IPR002524">
    <property type="entry name" value="Cation_efflux"/>
</dbReference>
<keyword evidence="4 10" id="KW-0812">Transmembrane</keyword>
<evidence type="ECO:0000256" key="5">
    <source>
        <dbReference type="ARBA" id="ARBA00022906"/>
    </source>
</evidence>
<evidence type="ECO:0000313" key="13">
    <source>
        <dbReference type="EMBL" id="RUS70263.1"/>
    </source>
</evidence>
<dbReference type="GO" id="GO:0005886">
    <property type="term" value="C:plasma membrane"/>
    <property type="evidence" value="ECO:0007669"/>
    <property type="project" value="TreeGrafter"/>
</dbReference>
<dbReference type="InterPro" id="IPR050681">
    <property type="entry name" value="CDF/SLC30A"/>
</dbReference>
<dbReference type="PANTHER" id="PTHR11562:SF17">
    <property type="entry name" value="RE54080P-RELATED"/>
    <property type="match status" value="1"/>
</dbReference>
<protein>
    <recommendedName>
        <fullName evidence="15">Cation efflux protein cytoplasmic domain-containing protein</fullName>
    </recommendedName>
</protein>
<feature type="non-terminal residue" evidence="13">
    <location>
        <position position="1"/>
    </location>
</feature>
<evidence type="ECO:0000259" key="11">
    <source>
        <dbReference type="Pfam" id="PF01545"/>
    </source>
</evidence>
<evidence type="ECO:0000256" key="6">
    <source>
        <dbReference type="ARBA" id="ARBA00022989"/>
    </source>
</evidence>
<dbReference type="NCBIfam" id="TIGR01297">
    <property type="entry name" value="CDF"/>
    <property type="match status" value="1"/>
</dbReference>
<sequence>LSVFIIWLVSGILCYIAVERIVQEHYKDVKPNEMLITASLGVVINFIMGFVLHSEICCGHAHSHNKFGHGHSHNTHSHSHNTHSHNTHSHNTHSHNTHSHNTHKDRSHHQKKNINVRAAFIHVVGDIIQSIGVLVAALIIKFTDPKFRLADPICTFLFSLLVLVTTVAVLRDTLLVMMEAVPRDISVEEIRRDLAALPGVVAVHRLHVWALTLDRNALSVHLAI</sequence>
<feature type="domain" description="Cation efflux protein transmembrane" evidence="11">
    <location>
        <begin position="3"/>
        <end position="178"/>
    </location>
</feature>
<dbReference type="PANTHER" id="PTHR11562">
    <property type="entry name" value="CATION EFFLUX PROTEIN/ ZINC TRANSPORTER"/>
    <property type="match status" value="1"/>
</dbReference>
<evidence type="ECO:0000256" key="8">
    <source>
        <dbReference type="ARBA" id="ARBA00023136"/>
    </source>
</evidence>
<dbReference type="Pfam" id="PF16916">
    <property type="entry name" value="ZT_dimer"/>
    <property type="match status" value="1"/>
</dbReference>
<feature type="transmembrane region" description="Helical" evidence="10">
    <location>
        <begin position="152"/>
        <end position="170"/>
    </location>
</feature>
<keyword evidence="7" id="KW-0406">Ion transport</keyword>
<dbReference type="GO" id="GO:0005385">
    <property type="term" value="F:zinc ion transmembrane transporter activity"/>
    <property type="evidence" value="ECO:0007669"/>
    <property type="project" value="TreeGrafter"/>
</dbReference>
<dbReference type="InterPro" id="IPR027469">
    <property type="entry name" value="Cation_efflux_TMD_sf"/>
</dbReference>
<keyword evidence="8 10" id="KW-0472">Membrane</keyword>
<evidence type="ECO:0000256" key="1">
    <source>
        <dbReference type="ARBA" id="ARBA00004141"/>
    </source>
</evidence>
<dbReference type="InterPro" id="IPR027470">
    <property type="entry name" value="Cation_efflux_CTD"/>
</dbReference>
<evidence type="ECO:0000313" key="14">
    <source>
        <dbReference type="Proteomes" id="UP000271974"/>
    </source>
</evidence>
<evidence type="ECO:0008006" key="15">
    <source>
        <dbReference type="Google" id="ProtNLM"/>
    </source>
</evidence>
<keyword evidence="5" id="KW-0862">Zinc</keyword>
<name>A0A433SM63_ELYCH</name>
<feature type="transmembrane region" description="Helical" evidence="10">
    <location>
        <begin position="6"/>
        <end position="22"/>
    </location>
</feature>
<keyword evidence="3" id="KW-0813">Transport</keyword>
<dbReference type="OrthoDB" id="9944568at2759"/>
<dbReference type="AlphaFoldDB" id="A0A433SM63"/>
<dbReference type="SUPFAM" id="SSF161111">
    <property type="entry name" value="Cation efflux protein transmembrane domain-like"/>
    <property type="match status" value="1"/>
</dbReference>
<feature type="region of interest" description="Disordered" evidence="9">
    <location>
        <begin position="68"/>
        <end position="109"/>
    </location>
</feature>
<accession>A0A433SM63</accession>
<evidence type="ECO:0000256" key="10">
    <source>
        <dbReference type="SAM" id="Phobius"/>
    </source>
</evidence>
<dbReference type="GO" id="GO:0010043">
    <property type="term" value="P:response to zinc ion"/>
    <property type="evidence" value="ECO:0007669"/>
    <property type="project" value="TreeGrafter"/>
</dbReference>
<dbReference type="STRING" id="188477.A0A433SM63"/>
<evidence type="ECO:0000256" key="3">
    <source>
        <dbReference type="ARBA" id="ARBA00022448"/>
    </source>
</evidence>
<comment type="subcellular location">
    <subcellularLocation>
        <location evidence="1">Membrane</location>
        <topology evidence="1">Multi-pass membrane protein</topology>
    </subcellularLocation>
</comment>
<feature type="domain" description="Cation efflux protein cytoplasmic" evidence="12">
    <location>
        <begin position="182"/>
        <end position="224"/>
    </location>
</feature>
<keyword evidence="5" id="KW-0864">Zinc transport</keyword>
<reference evidence="13 14" key="1">
    <citation type="submission" date="2019-01" db="EMBL/GenBank/DDBJ databases">
        <title>A draft genome assembly of the solar-powered sea slug Elysia chlorotica.</title>
        <authorList>
            <person name="Cai H."/>
            <person name="Li Q."/>
            <person name="Fang X."/>
            <person name="Li J."/>
            <person name="Curtis N.E."/>
            <person name="Altenburger A."/>
            <person name="Shibata T."/>
            <person name="Feng M."/>
            <person name="Maeda T."/>
            <person name="Schwartz J.A."/>
            <person name="Shigenobu S."/>
            <person name="Lundholm N."/>
            <person name="Nishiyama T."/>
            <person name="Yang H."/>
            <person name="Hasebe M."/>
            <person name="Li S."/>
            <person name="Pierce S.K."/>
            <person name="Wang J."/>
        </authorList>
    </citation>
    <scope>NUCLEOTIDE SEQUENCE [LARGE SCALE GENOMIC DNA]</scope>
    <source>
        <strain evidence="13">EC2010</strain>
        <tissue evidence="13">Whole organism of an adult</tissue>
    </source>
</reference>
<evidence type="ECO:0000256" key="4">
    <source>
        <dbReference type="ARBA" id="ARBA00022692"/>
    </source>
</evidence>
<comment type="similarity">
    <text evidence="2">Belongs to the cation diffusion facilitator (CDF) transporter (TC 2.A.4) family. SLC30A subfamily.</text>
</comment>
<feature type="transmembrane region" description="Helical" evidence="10">
    <location>
        <begin position="119"/>
        <end position="140"/>
    </location>
</feature>
<keyword evidence="14" id="KW-1185">Reference proteome</keyword>
<dbReference type="InterPro" id="IPR058533">
    <property type="entry name" value="Cation_efflux_TM"/>
</dbReference>
<organism evidence="13 14">
    <name type="scientific">Elysia chlorotica</name>
    <name type="common">Eastern emerald elysia</name>
    <name type="synonym">Sea slug</name>
    <dbReference type="NCBI Taxonomy" id="188477"/>
    <lineage>
        <taxon>Eukaryota</taxon>
        <taxon>Metazoa</taxon>
        <taxon>Spiralia</taxon>
        <taxon>Lophotrochozoa</taxon>
        <taxon>Mollusca</taxon>
        <taxon>Gastropoda</taxon>
        <taxon>Heterobranchia</taxon>
        <taxon>Euthyneura</taxon>
        <taxon>Panpulmonata</taxon>
        <taxon>Sacoglossa</taxon>
        <taxon>Placobranchoidea</taxon>
        <taxon>Plakobranchidae</taxon>
        <taxon>Elysia</taxon>
    </lineage>
</organism>
<dbReference type="Proteomes" id="UP000271974">
    <property type="component" value="Unassembled WGS sequence"/>
</dbReference>
<evidence type="ECO:0000259" key="12">
    <source>
        <dbReference type="Pfam" id="PF16916"/>
    </source>
</evidence>
<proteinExistence type="inferred from homology"/>
<feature type="non-terminal residue" evidence="13">
    <location>
        <position position="224"/>
    </location>
</feature>
<dbReference type="EMBL" id="RQTK01001448">
    <property type="protein sequence ID" value="RUS70263.1"/>
    <property type="molecule type" value="Genomic_DNA"/>
</dbReference>
<keyword evidence="6 10" id="KW-1133">Transmembrane helix</keyword>